<dbReference type="EMBL" id="JBANBB010000001">
    <property type="protein sequence ID" value="MEK0306878.1"/>
    <property type="molecule type" value="Genomic_DNA"/>
</dbReference>
<gene>
    <name evidence="2" type="ORF">V8P97_05300</name>
</gene>
<evidence type="ECO:0000256" key="1">
    <source>
        <dbReference type="SAM" id="Phobius"/>
    </source>
</evidence>
<evidence type="ECO:0000313" key="2">
    <source>
        <dbReference type="EMBL" id="MEK0306878.1"/>
    </source>
</evidence>
<keyword evidence="1" id="KW-0472">Membrane</keyword>
<comment type="caution">
    <text evidence="2">The sequence shown here is derived from an EMBL/GenBank/DDBJ whole genome shotgun (WGS) entry which is preliminary data.</text>
</comment>
<reference evidence="2 3" key="1">
    <citation type="submission" date="2024-02" db="EMBL/GenBank/DDBJ databases">
        <title>Bifidobacterium honeyensis sp. nov., isolated from the comb honey.</title>
        <authorList>
            <person name="Liu W."/>
            <person name="Li Y."/>
        </authorList>
    </citation>
    <scope>NUCLEOTIDE SEQUENCE [LARGE SCALE GENOMIC DNA]</scope>
    <source>
        <strain evidence="2 3">IMAU50988</strain>
    </source>
</reference>
<keyword evidence="1" id="KW-1133">Transmembrane helix</keyword>
<keyword evidence="3" id="KW-1185">Reference proteome</keyword>
<name>A0ABU8ZNW6_9BIFI</name>
<organism evidence="2 3">
    <name type="scientific">Bifidobacterium favimelis</name>
    <dbReference type="NCBI Taxonomy" id="3122979"/>
    <lineage>
        <taxon>Bacteria</taxon>
        <taxon>Bacillati</taxon>
        <taxon>Actinomycetota</taxon>
        <taxon>Actinomycetes</taxon>
        <taxon>Bifidobacteriales</taxon>
        <taxon>Bifidobacteriaceae</taxon>
        <taxon>Bifidobacterium</taxon>
    </lineage>
</organism>
<dbReference type="Proteomes" id="UP001373159">
    <property type="component" value="Unassembled WGS sequence"/>
</dbReference>
<protein>
    <submittedName>
        <fullName evidence="2">Hemagglutinin</fullName>
    </submittedName>
</protein>
<accession>A0ABU8ZNW6</accession>
<feature type="transmembrane region" description="Helical" evidence="1">
    <location>
        <begin position="41"/>
        <end position="62"/>
    </location>
</feature>
<proteinExistence type="predicted"/>
<evidence type="ECO:0000313" key="3">
    <source>
        <dbReference type="Proteomes" id="UP001373159"/>
    </source>
</evidence>
<keyword evidence="1" id="KW-0812">Transmembrane</keyword>
<dbReference type="RefSeq" id="WP_340469449.1">
    <property type="nucleotide sequence ID" value="NZ_JBANBB010000001.1"/>
</dbReference>
<sequence length="311" mass="34228">MKAGSRRGNRPGGGRRACGRLQRWRGRVGRTWRSLDHRQRLTALAASAMALILVVALSVTAVDRLSYSHHIKQVREDQEQSSDLFSFDPGMIITDARFHDTTGMNTEDIQSFLEEKGAACQGDRCLKNLKVDTATKEGDDLCGRFQGGKGQTAASVIDGAARACGVSQKVLLTILQKEQHLVTAKDPSDFQLKAAMGLSCPDDASCDPKYAGFFNQVYGSARRFRYYQTHRDRYHFRTGAINQVAFSPDRACGGGDVFIENDATALLYIYTPYQPNRAALEAGSGEGNSCSAYGNRNFSLIYRGWFGDPAE</sequence>